<keyword evidence="3" id="KW-1185">Reference proteome</keyword>
<dbReference type="Proteomes" id="UP000604046">
    <property type="component" value="Unassembled WGS sequence"/>
</dbReference>
<feature type="transmembrane region" description="Helical" evidence="1">
    <location>
        <begin position="184"/>
        <end position="205"/>
    </location>
</feature>
<feature type="transmembrane region" description="Helical" evidence="1">
    <location>
        <begin position="214"/>
        <end position="233"/>
    </location>
</feature>
<keyword evidence="1" id="KW-0472">Membrane</keyword>
<keyword evidence="1" id="KW-1133">Transmembrane helix</keyword>
<comment type="caution">
    <text evidence="2">The sequence shown here is derived from an EMBL/GenBank/DDBJ whole genome shotgun (WGS) entry which is preliminary data.</text>
</comment>
<evidence type="ECO:0000313" key="2">
    <source>
        <dbReference type="EMBL" id="CAE7210392.1"/>
    </source>
</evidence>
<feature type="transmembrane region" description="Helical" evidence="1">
    <location>
        <begin position="294"/>
        <end position="312"/>
    </location>
</feature>
<dbReference type="SUPFAM" id="SSF103473">
    <property type="entry name" value="MFS general substrate transporter"/>
    <property type="match status" value="1"/>
</dbReference>
<evidence type="ECO:0000256" key="1">
    <source>
        <dbReference type="SAM" id="Phobius"/>
    </source>
</evidence>
<keyword evidence="1" id="KW-0812">Transmembrane</keyword>
<feature type="transmembrane region" description="Helical" evidence="1">
    <location>
        <begin position="352"/>
        <end position="370"/>
    </location>
</feature>
<gene>
    <name evidence="2" type="primary">Vwa8</name>
    <name evidence="2" type="ORF">SNAT2548_LOCUS7005</name>
</gene>
<sequence>MDASTSSTSRYDSKVIMGTFQRMTWTFALTHATVTTLMMYASSALGHFTGNLSNALLFSVSLTASLAVAPLIVSTCGPKRGLLVGLVGCTTYVLFFVVAVFLCSSSGGGCNCESSGARGFAFVGAAFGGLGAGILWPSQGAFFSAVVQLLAESGSAAGGQSGPTGQSTREEALSHLTGKLSSSFAFGLLVAEGSTKLLLAVLLTYTKVEVWSSWIFFSALVLAVLAMVAFALSTDIFPGWTTPRPLCERTLAGLQLWRDPKLWLLSMTNFAFGFSVAWVNGCVNERWHEATGDLSLLGFAGALTTGVAGVVSKLSERPLACGKGPILALGSLSFVGVGLLSKIPEPTDRLGWSAWLLLAHVLHGVGRGVYEGANKGIFGDFYGGEKAVGAFSNVLVQVSAASILGYALASTKRKDSAYSFLMVSAVLMVPLYLLAGRFRCPRTISSKDPEKDLERAPRDG</sequence>
<dbReference type="OrthoDB" id="425072at2759"/>
<feature type="transmembrane region" description="Helical" evidence="1">
    <location>
        <begin position="390"/>
        <end position="409"/>
    </location>
</feature>
<feature type="transmembrane region" description="Helical" evidence="1">
    <location>
        <begin position="262"/>
        <end position="282"/>
    </location>
</feature>
<organism evidence="2 3">
    <name type="scientific">Symbiodinium natans</name>
    <dbReference type="NCBI Taxonomy" id="878477"/>
    <lineage>
        <taxon>Eukaryota</taxon>
        <taxon>Sar</taxon>
        <taxon>Alveolata</taxon>
        <taxon>Dinophyceae</taxon>
        <taxon>Suessiales</taxon>
        <taxon>Symbiodiniaceae</taxon>
        <taxon>Symbiodinium</taxon>
    </lineage>
</organism>
<protein>
    <submittedName>
        <fullName evidence="2">Vwa8 protein</fullName>
    </submittedName>
</protein>
<name>A0A812JWI8_9DINO</name>
<evidence type="ECO:0000313" key="3">
    <source>
        <dbReference type="Proteomes" id="UP000604046"/>
    </source>
</evidence>
<feature type="transmembrane region" description="Helical" evidence="1">
    <location>
        <begin position="81"/>
        <end position="103"/>
    </location>
</feature>
<feature type="transmembrane region" description="Helical" evidence="1">
    <location>
        <begin position="416"/>
        <end position="435"/>
    </location>
</feature>
<reference evidence="2" key="1">
    <citation type="submission" date="2021-02" db="EMBL/GenBank/DDBJ databases">
        <authorList>
            <person name="Dougan E. K."/>
            <person name="Rhodes N."/>
            <person name="Thang M."/>
            <person name="Chan C."/>
        </authorList>
    </citation>
    <scope>NUCLEOTIDE SEQUENCE</scope>
</reference>
<accession>A0A812JWI8</accession>
<feature type="transmembrane region" description="Helical" evidence="1">
    <location>
        <begin position="55"/>
        <end position="75"/>
    </location>
</feature>
<feature type="transmembrane region" description="Helical" evidence="1">
    <location>
        <begin position="115"/>
        <end position="136"/>
    </location>
</feature>
<proteinExistence type="predicted"/>
<feature type="transmembrane region" description="Helical" evidence="1">
    <location>
        <begin position="23"/>
        <end position="43"/>
    </location>
</feature>
<dbReference type="EMBL" id="CAJNDS010000480">
    <property type="protein sequence ID" value="CAE7210392.1"/>
    <property type="molecule type" value="Genomic_DNA"/>
</dbReference>
<feature type="transmembrane region" description="Helical" evidence="1">
    <location>
        <begin position="324"/>
        <end position="340"/>
    </location>
</feature>
<dbReference type="AlphaFoldDB" id="A0A812JWI8"/>
<dbReference type="InterPro" id="IPR036259">
    <property type="entry name" value="MFS_trans_sf"/>
</dbReference>